<evidence type="ECO:0000256" key="1">
    <source>
        <dbReference type="ARBA" id="ARBA00004651"/>
    </source>
</evidence>
<evidence type="ECO:0000259" key="7">
    <source>
        <dbReference type="Pfam" id="PF00535"/>
    </source>
</evidence>
<reference evidence="8 9" key="1">
    <citation type="submission" date="2021-08" db="EMBL/GenBank/DDBJ databases">
        <title>Rheinheimera aquimaris sp. nov., isolated from seawater of the East Sea in Korea.</title>
        <authorList>
            <person name="Kim K.H."/>
            <person name="Wenting R."/>
            <person name="Kim K.R."/>
            <person name="Jeon C.O."/>
        </authorList>
    </citation>
    <scope>NUCLEOTIDE SEQUENCE [LARGE SCALE GENOMIC DNA]</scope>
    <source>
        <strain evidence="8 9">MA-13</strain>
    </source>
</reference>
<evidence type="ECO:0000256" key="5">
    <source>
        <dbReference type="ARBA" id="ARBA00023136"/>
    </source>
</evidence>
<dbReference type="GO" id="GO:0016757">
    <property type="term" value="F:glycosyltransferase activity"/>
    <property type="evidence" value="ECO:0007669"/>
    <property type="project" value="UniProtKB-KW"/>
</dbReference>
<keyword evidence="4 6" id="KW-1133">Transmembrane helix</keyword>
<feature type="transmembrane region" description="Helical" evidence="6">
    <location>
        <begin position="376"/>
        <end position="397"/>
    </location>
</feature>
<feature type="transmembrane region" description="Helical" evidence="6">
    <location>
        <begin position="305"/>
        <end position="325"/>
    </location>
</feature>
<sequence>MALKVNIIANYIGTGYNLLIGIVILPLYLGYMGAEAYGLVGFFTLMQVWLNILDLGLSPTLNRQAAAASSSPNGYQHFVSLLKSFELIFFFLALVTVSLVYIGSEWMSHHWFDAQILTPEDVQHSVQLMGVIIALRWQTALYRSGILGFEYHVWNNMVSVTYASFRFIGSLLLVMFVSNDILHFFYYQLFLSAIEFLVLRHKLYRILPANIDKRLQIDIPAVRKVAPFALGVAYSASLWVIVTQLDKLMLSTLLPLTQFGYFSLVTVISSGLLHITFPVSVAIQPRLTALLAEGKIAEMQQLYRSATRFVAFMSGAVVVVMVVYSEPLLYAWTGDREAAKWGAPVLVWFALGNAMLTLGTFQYFLQFAFGSMRLHVIGSTISAVLQVPIILYAAIYYGAVGAGLAWFGFRCIFFLIWPPIVHNRFAPGLHSRWLLIDIVPCIVITVLLIILWQMMLPLAVDNERFNIMLHIGMVAMLTLALMFLPLFVFSRWRRKRTDLLPLASGTVRDEQEILSQWLDVELKVSICCICHNQEKYLAQALDSFLQQKTDFAFEIVVHDDASTDGSSDIIRQYANRYPRLIKPVFQTENQYRQGRQISANFVWPKARGKYLALCEGDDFWCDSSKLARQIAVLERMPDVDICFHPSIELYPDGKQIQACNMGNKARIIDFAQVVRGGGGFIPTAAIVVRRVVVQQLPAWFQNVPVGDYYLQMLAAKRGGAAYLPQVMCCYRREADNSWSISTQHWSEHKIAKVSQAHIKVLTQFQAECAAEFASDLNYAKAREVMLTAIIAIKARNFVLAKQLVEQSWQHRRFAGTRQTLLYSLRSQLKLLFTLRFILSKSKQGLSNV</sequence>
<evidence type="ECO:0000256" key="4">
    <source>
        <dbReference type="ARBA" id="ARBA00022989"/>
    </source>
</evidence>
<accession>A0ABS7X414</accession>
<evidence type="ECO:0000256" key="6">
    <source>
        <dbReference type="SAM" id="Phobius"/>
    </source>
</evidence>
<proteinExistence type="predicted"/>
<dbReference type="SUPFAM" id="SSF53448">
    <property type="entry name" value="Nucleotide-diphospho-sugar transferases"/>
    <property type="match status" value="1"/>
</dbReference>
<dbReference type="InterPro" id="IPR050833">
    <property type="entry name" value="Poly_Biosynth_Transport"/>
</dbReference>
<evidence type="ECO:0000313" key="8">
    <source>
        <dbReference type="EMBL" id="MBZ9610294.1"/>
    </source>
</evidence>
<dbReference type="Proteomes" id="UP000663814">
    <property type="component" value="Unassembled WGS sequence"/>
</dbReference>
<evidence type="ECO:0000313" key="9">
    <source>
        <dbReference type="Proteomes" id="UP000663814"/>
    </source>
</evidence>
<dbReference type="InterPro" id="IPR001173">
    <property type="entry name" value="Glyco_trans_2-like"/>
</dbReference>
<dbReference type="EC" id="2.4.-.-" evidence="8"/>
<feature type="transmembrane region" description="Helical" evidence="6">
    <location>
        <begin position="467"/>
        <end position="489"/>
    </location>
</feature>
<keyword evidence="9" id="KW-1185">Reference proteome</keyword>
<dbReference type="PANTHER" id="PTHR30250">
    <property type="entry name" value="PST FAMILY PREDICTED COLANIC ACID TRANSPORTER"/>
    <property type="match status" value="1"/>
</dbReference>
<feature type="transmembrane region" description="Helical" evidence="6">
    <location>
        <begin position="433"/>
        <end position="455"/>
    </location>
</feature>
<gene>
    <name evidence="8" type="ORF">I4W93_001665</name>
</gene>
<feature type="domain" description="Glycosyltransferase 2-like" evidence="7">
    <location>
        <begin position="525"/>
        <end position="647"/>
    </location>
</feature>
<keyword evidence="2" id="KW-1003">Cell membrane</keyword>
<evidence type="ECO:0000256" key="2">
    <source>
        <dbReference type="ARBA" id="ARBA00022475"/>
    </source>
</evidence>
<feature type="transmembrane region" description="Helical" evidence="6">
    <location>
        <begin position="403"/>
        <end position="421"/>
    </location>
</feature>
<comment type="subcellular location">
    <subcellularLocation>
        <location evidence="1">Cell membrane</location>
        <topology evidence="1">Multi-pass membrane protein</topology>
    </subcellularLocation>
</comment>
<keyword evidence="8" id="KW-0808">Transferase</keyword>
<dbReference type="EMBL" id="JAERPS020000001">
    <property type="protein sequence ID" value="MBZ9610294.1"/>
    <property type="molecule type" value="Genomic_DNA"/>
</dbReference>
<feature type="transmembrane region" description="Helical" evidence="6">
    <location>
        <begin position="78"/>
        <end position="102"/>
    </location>
</feature>
<feature type="transmembrane region" description="Helical" evidence="6">
    <location>
        <begin position="262"/>
        <end position="284"/>
    </location>
</feature>
<feature type="transmembrane region" description="Helical" evidence="6">
    <location>
        <begin position="36"/>
        <end position="57"/>
    </location>
</feature>
<name>A0ABS7X414_9GAMM</name>
<organism evidence="8 9">
    <name type="scientific">Rheinheimera maricola</name>
    <dbReference type="NCBI Taxonomy" id="2793282"/>
    <lineage>
        <taxon>Bacteria</taxon>
        <taxon>Pseudomonadati</taxon>
        <taxon>Pseudomonadota</taxon>
        <taxon>Gammaproteobacteria</taxon>
        <taxon>Chromatiales</taxon>
        <taxon>Chromatiaceae</taxon>
        <taxon>Rheinheimera</taxon>
    </lineage>
</organism>
<feature type="transmembrane region" description="Helical" evidence="6">
    <location>
        <begin position="345"/>
        <end position="364"/>
    </location>
</feature>
<feature type="transmembrane region" description="Helical" evidence="6">
    <location>
        <begin position="225"/>
        <end position="242"/>
    </location>
</feature>
<feature type="transmembrane region" description="Helical" evidence="6">
    <location>
        <begin position="184"/>
        <end position="204"/>
    </location>
</feature>
<dbReference type="RefSeq" id="WP_205310166.1">
    <property type="nucleotide sequence ID" value="NZ_JAERPS020000001.1"/>
</dbReference>
<protein>
    <submittedName>
        <fullName evidence="8">Glycosyltransferase</fullName>
        <ecNumber evidence="8">2.4.-.-</ecNumber>
    </submittedName>
</protein>
<dbReference type="InterPro" id="IPR029044">
    <property type="entry name" value="Nucleotide-diphossugar_trans"/>
</dbReference>
<dbReference type="PANTHER" id="PTHR30250:SF26">
    <property type="entry name" value="PSMA PROTEIN"/>
    <property type="match status" value="1"/>
</dbReference>
<feature type="transmembrane region" description="Helical" evidence="6">
    <location>
        <begin position="7"/>
        <end position="30"/>
    </location>
</feature>
<comment type="caution">
    <text evidence="8">The sequence shown here is derived from an EMBL/GenBank/DDBJ whole genome shotgun (WGS) entry which is preliminary data.</text>
</comment>
<keyword evidence="5 6" id="KW-0472">Membrane</keyword>
<keyword evidence="8" id="KW-0328">Glycosyltransferase</keyword>
<dbReference type="Gene3D" id="3.90.550.10">
    <property type="entry name" value="Spore Coat Polysaccharide Biosynthesis Protein SpsA, Chain A"/>
    <property type="match status" value="1"/>
</dbReference>
<dbReference type="Pfam" id="PF00535">
    <property type="entry name" value="Glycos_transf_2"/>
    <property type="match status" value="1"/>
</dbReference>
<evidence type="ECO:0000256" key="3">
    <source>
        <dbReference type="ARBA" id="ARBA00022692"/>
    </source>
</evidence>
<keyword evidence="3 6" id="KW-0812">Transmembrane</keyword>